<feature type="signal peptide" evidence="2">
    <location>
        <begin position="1"/>
        <end position="27"/>
    </location>
</feature>
<dbReference type="RefSeq" id="WP_077474280.1">
    <property type="nucleotide sequence ID" value="NZ_MLHK01000043.1"/>
</dbReference>
<name>A0A1V3IR69_9PAST</name>
<evidence type="ECO:0008006" key="5">
    <source>
        <dbReference type="Google" id="ProtNLM"/>
    </source>
</evidence>
<sequence>MFKFLKKTSTKLAVATAGLLASTMALAETQAVDYTALTSKIDFSGAITAVLGVIALVVGALVAWKGGQWIVKAVRSA</sequence>
<keyword evidence="1" id="KW-1133">Transmembrane helix</keyword>
<evidence type="ECO:0000313" key="4">
    <source>
        <dbReference type="Proteomes" id="UP000188728"/>
    </source>
</evidence>
<dbReference type="EMBL" id="MLHK01000043">
    <property type="protein sequence ID" value="OOF44762.1"/>
    <property type="molecule type" value="Genomic_DNA"/>
</dbReference>
<keyword evidence="2" id="KW-0732">Signal</keyword>
<gene>
    <name evidence="3" type="ORF">BKK51_08170</name>
</gene>
<organism evidence="3 4">
    <name type="scientific">Rodentibacter trehalosifermentans</name>
    <dbReference type="NCBI Taxonomy" id="1908263"/>
    <lineage>
        <taxon>Bacteria</taxon>
        <taxon>Pseudomonadati</taxon>
        <taxon>Pseudomonadota</taxon>
        <taxon>Gammaproteobacteria</taxon>
        <taxon>Pasteurellales</taxon>
        <taxon>Pasteurellaceae</taxon>
        <taxon>Rodentibacter</taxon>
    </lineage>
</organism>
<accession>A0A1V3IR69</accession>
<proteinExistence type="predicted"/>
<feature type="transmembrane region" description="Helical" evidence="1">
    <location>
        <begin position="43"/>
        <end position="64"/>
    </location>
</feature>
<evidence type="ECO:0000256" key="2">
    <source>
        <dbReference type="SAM" id="SignalP"/>
    </source>
</evidence>
<keyword evidence="1" id="KW-0812">Transmembrane</keyword>
<evidence type="ECO:0000256" key="1">
    <source>
        <dbReference type="SAM" id="Phobius"/>
    </source>
</evidence>
<keyword evidence="1" id="KW-0472">Membrane</keyword>
<protein>
    <recommendedName>
        <fullName evidence="5">Phage coat protein</fullName>
    </recommendedName>
</protein>
<reference evidence="3 4" key="1">
    <citation type="submission" date="2016-10" db="EMBL/GenBank/DDBJ databases">
        <title>Rodentibacter gen. nov. and new species.</title>
        <authorList>
            <person name="Christensen H."/>
        </authorList>
    </citation>
    <scope>NUCLEOTIDE SEQUENCE [LARGE SCALE GENOMIC DNA]</scope>
    <source>
        <strain evidence="3 4">H1983213011</strain>
    </source>
</reference>
<comment type="caution">
    <text evidence="3">The sequence shown here is derived from an EMBL/GenBank/DDBJ whole genome shotgun (WGS) entry which is preliminary data.</text>
</comment>
<feature type="chain" id="PRO_5010692134" description="Phage coat protein" evidence="2">
    <location>
        <begin position="28"/>
        <end position="77"/>
    </location>
</feature>
<dbReference type="AlphaFoldDB" id="A0A1V3IR69"/>
<evidence type="ECO:0000313" key="3">
    <source>
        <dbReference type="EMBL" id="OOF44762.1"/>
    </source>
</evidence>
<dbReference type="Proteomes" id="UP000188728">
    <property type="component" value="Unassembled WGS sequence"/>
</dbReference>